<keyword evidence="2" id="KW-0378">Hydrolase</keyword>
<dbReference type="GO" id="GO:0004176">
    <property type="term" value="F:ATP-dependent peptidase activity"/>
    <property type="evidence" value="ECO:0007669"/>
    <property type="project" value="InterPro"/>
</dbReference>
<name>A0A0G0M835_9BACT</name>
<dbReference type="EMBL" id="LBWB01000014">
    <property type="protein sequence ID" value="KKR00294.1"/>
    <property type="molecule type" value="Genomic_DNA"/>
</dbReference>
<dbReference type="STRING" id="1618574.UT24_C0014G0034"/>
<dbReference type="AlphaFoldDB" id="A0A0G0M835"/>
<organism evidence="2 3">
    <name type="scientific">Candidatus Woesebacteria bacterium GW2011_GWB1_39_12</name>
    <dbReference type="NCBI Taxonomy" id="1618574"/>
    <lineage>
        <taxon>Bacteria</taxon>
        <taxon>Candidatus Woeseibacteriota</taxon>
    </lineage>
</organism>
<dbReference type="InterPro" id="IPR000642">
    <property type="entry name" value="Peptidase_M41"/>
</dbReference>
<gene>
    <name evidence="2" type="ORF">UT24_C0014G0034</name>
</gene>
<comment type="caution">
    <text evidence="2">The sequence shown here is derived from an EMBL/GenBank/DDBJ whole genome shotgun (WGS) entry which is preliminary data.</text>
</comment>
<dbReference type="GO" id="GO:0005524">
    <property type="term" value="F:ATP binding"/>
    <property type="evidence" value="ECO:0007669"/>
    <property type="project" value="InterPro"/>
</dbReference>
<sequence length="59" mass="6781">MQEKVDKEISKILETAYSEALVIVRKEKKVMDKVVEALLKKETLDKDEFEKIVGKKNGS</sequence>
<evidence type="ECO:0000313" key="2">
    <source>
        <dbReference type="EMBL" id="KKR00294.1"/>
    </source>
</evidence>
<evidence type="ECO:0000259" key="1">
    <source>
        <dbReference type="Pfam" id="PF01434"/>
    </source>
</evidence>
<dbReference type="GO" id="GO:0004222">
    <property type="term" value="F:metalloendopeptidase activity"/>
    <property type="evidence" value="ECO:0007669"/>
    <property type="project" value="InterPro"/>
</dbReference>
<keyword evidence="2" id="KW-0645">Protease</keyword>
<dbReference type="GO" id="GO:0006508">
    <property type="term" value="P:proteolysis"/>
    <property type="evidence" value="ECO:0007669"/>
    <property type="project" value="UniProtKB-KW"/>
</dbReference>
<evidence type="ECO:0000313" key="3">
    <source>
        <dbReference type="Proteomes" id="UP000033881"/>
    </source>
</evidence>
<keyword evidence="2" id="KW-0482">Metalloprotease</keyword>
<dbReference type="InterPro" id="IPR037219">
    <property type="entry name" value="Peptidase_M41-like"/>
</dbReference>
<dbReference type="Pfam" id="PF01434">
    <property type="entry name" value="Peptidase_M41"/>
    <property type="match status" value="1"/>
</dbReference>
<protein>
    <submittedName>
        <fullName evidence="2">ATP-dependent zinc metalloprotease FtsH</fullName>
    </submittedName>
</protein>
<dbReference type="SUPFAM" id="SSF140990">
    <property type="entry name" value="FtsH protease domain-like"/>
    <property type="match status" value="1"/>
</dbReference>
<dbReference type="Proteomes" id="UP000033881">
    <property type="component" value="Unassembled WGS sequence"/>
</dbReference>
<accession>A0A0G0M835</accession>
<proteinExistence type="predicted"/>
<feature type="domain" description="Peptidase M41" evidence="1">
    <location>
        <begin position="2"/>
        <end position="52"/>
    </location>
</feature>
<reference evidence="2 3" key="1">
    <citation type="journal article" date="2015" name="Nature">
        <title>rRNA introns, odd ribosomes, and small enigmatic genomes across a large radiation of phyla.</title>
        <authorList>
            <person name="Brown C.T."/>
            <person name="Hug L.A."/>
            <person name="Thomas B.C."/>
            <person name="Sharon I."/>
            <person name="Castelle C.J."/>
            <person name="Singh A."/>
            <person name="Wilkins M.J."/>
            <person name="Williams K.H."/>
            <person name="Banfield J.F."/>
        </authorList>
    </citation>
    <scope>NUCLEOTIDE SEQUENCE [LARGE SCALE GENOMIC DNA]</scope>
</reference>
<dbReference type="Gene3D" id="1.20.58.760">
    <property type="entry name" value="Peptidase M41"/>
    <property type="match status" value="1"/>
</dbReference>